<dbReference type="Pfam" id="PF13604">
    <property type="entry name" value="AAA_30"/>
    <property type="match status" value="1"/>
</dbReference>
<dbReference type="InterPro" id="IPR027417">
    <property type="entry name" value="P-loop_NTPase"/>
</dbReference>
<dbReference type="SUPFAM" id="SSF52540">
    <property type="entry name" value="P-loop containing nucleoside triphosphate hydrolases"/>
    <property type="match status" value="1"/>
</dbReference>
<protein>
    <submittedName>
        <fullName evidence="1">AAA family ATPase</fullName>
    </submittedName>
</protein>
<feature type="non-terminal residue" evidence="1">
    <location>
        <position position="88"/>
    </location>
</feature>
<evidence type="ECO:0000313" key="1">
    <source>
        <dbReference type="EMBL" id="MTW00196.1"/>
    </source>
</evidence>
<dbReference type="RefSeq" id="WP_155482605.1">
    <property type="nucleotide sequence ID" value="NZ_WNIA01000803.1"/>
</dbReference>
<comment type="caution">
    <text evidence="1">The sequence shown here is derived from an EMBL/GenBank/DDBJ whole genome shotgun (WGS) entry which is preliminary data.</text>
</comment>
<organism evidence="1 2">
    <name type="scientific">Streptococcus pneumoniae</name>
    <dbReference type="NCBI Taxonomy" id="1313"/>
    <lineage>
        <taxon>Bacteria</taxon>
        <taxon>Bacillati</taxon>
        <taxon>Bacillota</taxon>
        <taxon>Bacilli</taxon>
        <taxon>Lactobacillales</taxon>
        <taxon>Streptococcaceae</taxon>
        <taxon>Streptococcus</taxon>
    </lineage>
</organism>
<name>A0A6I3UTA7_STREE</name>
<reference evidence="1 2" key="1">
    <citation type="submission" date="2019-11" db="EMBL/GenBank/DDBJ databases">
        <title>Growth characteristics of pneumococcus vary with the chemical composition of the capsule and with environmental conditions.</title>
        <authorList>
            <person name="Tothpal A."/>
            <person name="Desobry K."/>
            <person name="Joshi S."/>
            <person name="Wyllie A.L."/>
            <person name="Weinberger D.M."/>
        </authorList>
    </citation>
    <scope>NUCLEOTIDE SEQUENCE [LARGE SCALE GENOMIC DNA]</scope>
    <source>
        <strain evidence="2">pnumococcus19F</strain>
    </source>
</reference>
<dbReference type="Proteomes" id="UP000437160">
    <property type="component" value="Unassembled WGS sequence"/>
</dbReference>
<feature type="non-terminal residue" evidence="1">
    <location>
        <position position="1"/>
    </location>
</feature>
<accession>A0A6I3UTA7</accession>
<gene>
    <name evidence="1" type="ORF">GM536_14405</name>
</gene>
<sequence length="88" mass="9851">DTSHLEDYLDADFIIVDEFSMVDTWLANQLFSNISSNSKILIVGDSDQLPSVSPGQVLADLLQIPLIPQTRLERIYRQSEESTIVTLA</sequence>
<dbReference type="EMBL" id="WNIA01000803">
    <property type="protein sequence ID" value="MTW00196.1"/>
    <property type="molecule type" value="Genomic_DNA"/>
</dbReference>
<evidence type="ECO:0000313" key="2">
    <source>
        <dbReference type="Proteomes" id="UP000437160"/>
    </source>
</evidence>
<proteinExistence type="predicted"/>
<dbReference type="AlphaFoldDB" id="A0A6I3UTA7"/>
<dbReference type="Gene3D" id="3.40.50.300">
    <property type="entry name" value="P-loop containing nucleotide triphosphate hydrolases"/>
    <property type="match status" value="2"/>
</dbReference>